<sequence length="109" mass="11940">MIAQGTGNRSGSQVTGSDLHLPQARTAKRCLPLMHVTPLGVRTFFPWGRRLLHNTVTDMCLSKEWAGEADVWGGPGALPGWGYIRGMTSFGLPVRMLMSRCLDLACQHC</sequence>
<dbReference type="EMBL" id="JAHDVG010000466">
    <property type="protein sequence ID" value="KAH1182983.1"/>
    <property type="molecule type" value="Genomic_DNA"/>
</dbReference>
<dbReference type="AlphaFoldDB" id="A0A9D4B6C7"/>
<name>A0A9D4B6C7_9SAUR</name>
<evidence type="ECO:0000313" key="1">
    <source>
        <dbReference type="EMBL" id="KAH1182983.1"/>
    </source>
</evidence>
<protein>
    <submittedName>
        <fullName evidence="1">Uncharacterized protein</fullName>
    </submittedName>
</protein>
<gene>
    <name evidence="1" type="ORF">KIL84_004475</name>
</gene>
<keyword evidence="2" id="KW-1185">Reference proteome</keyword>
<reference evidence="1" key="1">
    <citation type="submission" date="2021-09" db="EMBL/GenBank/DDBJ databases">
        <title>The genome of Mauremys mutica provides insights into the evolution of semi-aquatic lifestyle.</title>
        <authorList>
            <person name="Gong S."/>
            <person name="Gao Y."/>
        </authorList>
    </citation>
    <scope>NUCLEOTIDE SEQUENCE</scope>
    <source>
        <strain evidence="1">MM-2020</strain>
        <tissue evidence="1">Muscle</tissue>
    </source>
</reference>
<accession>A0A9D4B6C7</accession>
<organism evidence="1 2">
    <name type="scientific">Mauremys mutica</name>
    <name type="common">yellowpond turtle</name>
    <dbReference type="NCBI Taxonomy" id="74926"/>
    <lineage>
        <taxon>Eukaryota</taxon>
        <taxon>Metazoa</taxon>
        <taxon>Chordata</taxon>
        <taxon>Craniata</taxon>
        <taxon>Vertebrata</taxon>
        <taxon>Euteleostomi</taxon>
        <taxon>Archelosauria</taxon>
        <taxon>Testudinata</taxon>
        <taxon>Testudines</taxon>
        <taxon>Cryptodira</taxon>
        <taxon>Durocryptodira</taxon>
        <taxon>Testudinoidea</taxon>
        <taxon>Geoemydidae</taxon>
        <taxon>Geoemydinae</taxon>
        <taxon>Mauremys</taxon>
    </lineage>
</organism>
<comment type="caution">
    <text evidence="1">The sequence shown here is derived from an EMBL/GenBank/DDBJ whole genome shotgun (WGS) entry which is preliminary data.</text>
</comment>
<proteinExistence type="predicted"/>
<dbReference type="Proteomes" id="UP000827986">
    <property type="component" value="Unassembled WGS sequence"/>
</dbReference>
<evidence type="ECO:0000313" key="2">
    <source>
        <dbReference type="Proteomes" id="UP000827986"/>
    </source>
</evidence>